<dbReference type="SMART" id="SM00312">
    <property type="entry name" value="PX"/>
    <property type="match status" value="1"/>
</dbReference>
<dbReference type="GO" id="GO:0006886">
    <property type="term" value="P:intracellular protein transport"/>
    <property type="evidence" value="ECO:0007669"/>
    <property type="project" value="TreeGrafter"/>
</dbReference>
<dbReference type="InterPro" id="IPR040842">
    <property type="entry name" value="SNX17/31_FERM"/>
</dbReference>
<dbReference type="CDD" id="cd16121">
    <property type="entry name" value="FERM_F1_SNX17"/>
    <property type="match status" value="1"/>
</dbReference>
<dbReference type="FunFam" id="3.30.1520.10:FF:000008">
    <property type="entry name" value="Sorting nexin-17 isoform1"/>
    <property type="match status" value="1"/>
</dbReference>
<dbReference type="PANTHER" id="PTHR12431">
    <property type="entry name" value="SORTING NEXIN 17 AND 27"/>
    <property type="match status" value="1"/>
</dbReference>
<dbReference type="GeneID" id="100214521"/>
<comment type="subcellular location">
    <subcellularLocation>
        <location evidence="1">Cytoplasmic vesicle membrane</location>
        <topology evidence="1">Peripheral membrane protein</topology>
        <orientation evidence="1">Cytoplasmic side</orientation>
    </subcellularLocation>
</comment>
<dbReference type="FunFam" id="1.20.80.60:FF:000001">
    <property type="entry name" value="Sorting nexin-17 isoform1"/>
    <property type="match status" value="1"/>
</dbReference>
<reference evidence="7" key="1">
    <citation type="journal article" date="2013" name="Genome Biol. Evol.">
        <title>Punctuated emergences of genetic and phenotypic innovations in eumetazoan, bilaterian, euteleostome, and hominidae ancestors.</title>
        <authorList>
            <person name="Wenger Y."/>
            <person name="Galliot B."/>
        </authorList>
    </citation>
    <scope>NUCLEOTIDE SEQUENCE</scope>
    <source>
        <tissue evidence="7">Whole animals</tissue>
    </source>
</reference>
<dbReference type="Gene3D" id="3.30.1520.10">
    <property type="entry name" value="Phox-like domain"/>
    <property type="match status" value="1"/>
</dbReference>
<dbReference type="GO" id="GO:0032456">
    <property type="term" value="P:endocytic recycling"/>
    <property type="evidence" value="ECO:0007669"/>
    <property type="project" value="TreeGrafter"/>
</dbReference>
<evidence type="ECO:0000256" key="1">
    <source>
        <dbReference type="ARBA" id="ARBA00004180"/>
    </source>
</evidence>
<dbReference type="PANTHER" id="PTHR12431:SF14">
    <property type="entry name" value="LD15323P"/>
    <property type="match status" value="1"/>
</dbReference>
<dbReference type="Gene3D" id="2.30.29.30">
    <property type="entry name" value="Pleckstrin-homology domain (PH domain)/Phosphotyrosine-binding domain (PTB)"/>
    <property type="match status" value="1"/>
</dbReference>
<dbReference type="InterPro" id="IPR048767">
    <property type="entry name" value="SNX17-31_FERM_F2"/>
</dbReference>
<dbReference type="PROSITE" id="PS50195">
    <property type="entry name" value="PX"/>
    <property type="match status" value="1"/>
</dbReference>
<evidence type="ECO:0000256" key="5">
    <source>
        <dbReference type="SAM" id="MobiDB-lite"/>
    </source>
</evidence>
<dbReference type="InterPro" id="IPR001683">
    <property type="entry name" value="PX_dom"/>
</dbReference>
<dbReference type="InterPro" id="IPR011993">
    <property type="entry name" value="PH-like_dom_sf"/>
</dbReference>
<dbReference type="Pfam" id="PF00787">
    <property type="entry name" value="PX"/>
    <property type="match status" value="1"/>
</dbReference>
<evidence type="ECO:0000313" key="7">
    <source>
        <dbReference type="EMBL" id="CDG70005.1"/>
    </source>
</evidence>
<dbReference type="GO" id="GO:0030659">
    <property type="term" value="C:cytoplasmic vesicle membrane"/>
    <property type="evidence" value="ECO:0007669"/>
    <property type="project" value="UniProtKB-SubCell"/>
</dbReference>
<name>T2MDK2_HYDVU</name>
<organism evidence="7">
    <name type="scientific">Hydra vulgaris</name>
    <name type="common">Hydra</name>
    <name type="synonym">Hydra attenuata</name>
    <dbReference type="NCBI Taxonomy" id="6087"/>
    <lineage>
        <taxon>Eukaryota</taxon>
        <taxon>Metazoa</taxon>
        <taxon>Cnidaria</taxon>
        <taxon>Hydrozoa</taxon>
        <taxon>Hydroidolina</taxon>
        <taxon>Anthoathecata</taxon>
        <taxon>Aplanulata</taxon>
        <taxon>Hydridae</taxon>
        <taxon>Hydra</taxon>
    </lineage>
</organism>
<dbReference type="OMA" id="RRHCVGV"/>
<sequence>MHFSIPDTQQATDENGSSFWYFHIHVNGVYHCKQRYSQLDKFYEKLTNTYPDSMPSKLFPPKKLFSLSTEQLEERREQLEKFIQFISQDPILGASDEFNNFLLQAQQDDYDMEPTEVAIEIFLMNGNKVSVNVMTNDKNDKVYEAAMNKIGLKEDFFYYFALFMVEKVDNDEIRIVRKLQDFESPYLSLKAVEQKPHRIVIRKNYWNSKYDEDLINDRVAMNLLYVQTVDDLDRGWVLCTNEQKSKLNDLQERNLRKEFLQMASKLKFYGYTHYLPCKANYPKDNSTVLMASGNREFNIRVKTEDKKVMEGSFVIQKIRSWKLSSTPDSEKKENLQFSFEYLFKKGDIRWINVESTQAVMMSMVMQGIVDEILREQSGKGIRKKGEENTESSIGSSDAIKKAVNHSEEKTNKTLKKKNNLKKNEVFASHDIGDDDL</sequence>
<feature type="domain" description="PX" evidence="6">
    <location>
        <begin position="1"/>
        <end position="109"/>
    </location>
</feature>
<gene>
    <name evidence="7" type="primary">SNX17</name>
</gene>
<dbReference type="GO" id="GO:0035091">
    <property type="term" value="F:phosphatidylinositol binding"/>
    <property type="evidence" value="ECO:0007669"/>
    <property type="project" value="InterPro"/>
</dbReference>
<keyword evidence="4" id="KW-0653">Protein transport</keyword>
<dbReference type="AlphaFoldDB" id="T2MDK2"/>
<protein>
    <submittedName>
        <fullName evidence="7">Sorting nexin-17</fullName>
    </submittedName>
</protein>
<comment type="similarity">
    <text evidence="2">Belongs to the sorting nexin family.</text>
</comment>
<dbReference type="Pfam" id="PF21271">
    <property type="entry name" value="SNX17-31_F2_FERM"/>
    <property type="match status" value="1"/>
</dbReference>
<dbReference type="SUPFAM" id="SSF64268">
    <property type="entry name" value="PX domain"/>
    <property type="match status" value="1"/>
</dbReference>
<dbReference type="OrthoDB" id="5772781at2759"/>
<proteinExistence type="evidence at transcript level"/>
<dbReference type="Pfam" id="PF21273">
    <property type="entry name" value="SNX17-27-31_F1_FERM"/>
    <property type="match status" value="1"/>
</dbReference>
<dbReference type="Gene3D" id="1.20.80.60">
    <property type="match status" value="1"/>
</dbReference>
<dbReference type="KEGG" id="hmg:100214521"/>
<dbReference type="Pfam" id="PF18116">
    <property type="entry name" value="SNX17_FERM_C"/>
    <property type="match status" value="1"/>
</dbReference>
<evidence type="ECO:0000259" key="6">
    <source>
        <dbReference type="PROSITE" id="PS50195"/>
    </source>
</evidence>
<dbReference type="Gene3D" id="3.10.20.90">
    <property type="entry name" value="Phosphatidylinositol 3-kinase Catalytic Subunit, Chain A, domain 1"/>
    <property type="match status" value="1"/>
</dbReference>
<dbReference type="InterPro" id="IPR036871">
    <property type="entry name" value="PX_dom_sf"/>
</dbReference>
<feature type="compositionally biased region" description="Basic and acidic residues" evidence="5">
    <location>
        <begin position="398"/>
        <end position="411"/>
    </location>
</feature>
<dbReference type="InterPro" id="IPR048763">
    <property type="entry name" value="SNX17-31_FERM_F1"/>
</dbReference>
<evidence type="ECO:0000256" key="2">
    <source>
        <dbReference type="ARBA" id="ARBA00010883"/>
    </source>
</evidence>
<dbReference type="InterPro" id="IPR028666">
    <property type="entry name" value="SNX17_FERM_N"/>
</dbReference>
<dbReference type="EMBL" id="HAAD01003773">
    <property type="protein sequence ID" value="CDG70005.1"/>
    <property type="molecule type" value="mRNA"/>
</dbReference>
<evidence type="ECO:0000256" key="4">
    <source>
        <dbReference type="ARBA" id="ARBA00022927"/>
    </source>
</evidence>
<evidence type="ECO:0000256" key="3">
    <source>
        <dbReference type="ARBA" id="ARBA00022448"/>
    </source>
</evidence>
<accession>T2MDK2</accession>
<feature type="region of interest" description="Disordered" evidence="5">
    <location>
        <begin position="379"/>
        <end position="419"/>
    </location>
</feature>
<dbReference type="GO" id="GO:0005769">
    <property type="term" value="C:early endosome"/>
    <property type="evidence" value="ECO:0007669"/>
    <property type="project" value="TreeGrafter"/>
</dbReference>
<keyword evidence="3" id="KW-0813">Transport</keyword>